<reference evidence="1" key="2">
    <citation type="journal article" date="2015" name="Data Brief">
        <title>Shoot transcriptome of the giant reed, Arundo donax.</title>
        <authorList>
            <person name="Barrero R.A."/>
            <person name="Guerrero F.D."/>
            <person name="Moolhuijzen P."/>
            <person name="Goolsby J.A."/>
            <person name="Tidwell J."/>
            <person name="Bellgard S.E."/>
            <person name="Bellgard M.I."/>
        </authorList>
    </citation>
    <scope>NUCLEOTIDE SEQUENCE</scope>
    <source>
        <tissue evidence="1">Shoot tissue taken approximately 20 cm above the soil surface</tissue>
    </source>
</reference>
<accession>A0A0A9CG16</accession>
<protein>
    <submittedName>
        <fullName evidence="1">Uncharacterized protein</fullName>
    </submittedName>
</protein>
<sequence>MDIKIWLCATNMWLSGTRKESWVFCTCDTKTCDFL</sequence>
<name>A0A0A9CG16_ARUDO</name>
<reference evidence="1" key="1">
    <citation type="submission" date="2014-09" db="EMBL/GenBank/DDBJ databases">
        <authorList>
            <person name="Magalhaes I.L.F."/>
            <person name="Oliveira U."/>
            <person name="Santos F.R."/>
            <person name="Vidigal T.H.D.A."/>
            <person name="Brescovit A.D."/>
            <person name="Santos A.J."/>
        </authorList>
    </citation>
    <scope>NUCLEOTIDE SEQUENCE</scope>
    <source>
        <tissue evidence="1">Shoot tissue taken approximately 20 cm above the soil surface</tissue>
    </source>
</reference>
<evidence type="ECO:0000313" key="1">
    <source>
        <dbReference type="EMBL" id="JAD70447.1"/>
    </source>
</evidence>
<proteinExistence type="predicted"/>
<dbReference type="AlphaFoldDB" id="A0A0A9CG16"/>
<dbReference type="EMBL" id="GBRH01227448">
    <property type="protein sequence ID" value="JAD70447.1"/>
    <property type="molecule type" value="Transcribed_RNA"/>
</dbReference>
<organism evidence="1">
    <name type="scientific">Arundo donax</name>
    <name type="common">Giant reed</name>
    <name type="synonym">Donax arundinaceus</name>
    <dbReference type="NCBI Taxonomy" id="35708"/>
    <lineage>
        <taxon>Eukaryota</taxon>
        <taxon>Viridiplantae</taxon>
        <taxon>Streptophyta</taxon>
        <taxon>Embryophyta</taxon>
        <taxon>Tracheophyta</taxon>
        <taxon>Spermatophyta</taxon>
        <taxon>Magnoliopsida</taxon>
        <taxon>Liliopsida</taxon>
        <taxon>Poales</taxon>
        <taxon>Poaceae</taxon>
        <taxon>PACMAD clade</taxon>
        <taxon>Arundinoideae</taxon>
        <taxon>Arundineae</taxon>
        <taxon>Arundo</taxon>
    </lineage>
</organism>